<keyword evidence="3" id="KW-0238">DNA-binding</keyword>
<dbReference type="Pfam" id="PF03466">
    <property type="entry name" value="LysR_substrate"/>
    <property type="match status" value="1"/>
</dbReference>
<dbReference type="PANTHER" id="PTHR30537:SF5">
    <property type="entry name" value="HTH-TYPE TRANSCRIPTIONAL ACTIVATOR TTDR-RELATED"/>
    <property type="match status" value="1"/>
</dbReference>
<reference evidence="7" key="1">
    <citation type="submission" date="2016-10" db="EMBL/GenBank/DDBJ databases">
        <authorList>
            <person name="Varghese N."/>
            <person name="Submissions S."/>
        </authorList>
    </citation>
    <scope>NUCLEOTIDE SEQUENCE [LARGE SCALE GENOMIC DNA]</scope>
    <source>
        <strain evidence="7">CGMCC 1.12041</strain>
    </source>
</reference>
<dbReference type="CDD" id="cd08422">
    <property type="entry name" value="PBP2_CrgA_like"/>
    <property type="match status" value="1"/>
</dbReference>
<gene>
    <name evidence="6" type="ORF">SAMN05216204_13026</name>
</gene>
<comment type="similarity">
    <text evidence="1">Belongs to the LysR transcriptional regulatory family.</text>
</comment>
<dbReference type="RefSeq" id="WP_177207835.1">
    <property type="nucleotide sequence ID" value="NZ_FOLD01000030.1"/>
</dbReference>
<dbReference type="Gene3D" id="3.40.190.290">
    <property type="match status" value="1"/>
</dbReference>
<dbReference type="InterPro" id="IPR036390">
    <property type="entry name" value="WH_DNA-bd_sf"/>
</dbReference>
<keyword evidence="2" id="KW-0805">Transcription regulation</keyword>
<feature type="domain" description="HTH lysR-type" evidence="5">
    <location>
        <begin position="1"/>
        <end position="58"/>
    </location>
</feature>
<dbReference type="FunFam" id="1.10.10.10:FF:000001">
    <property type="entry name" value="LysR family transcriptional regulator"/>
    <property type="match status" value="1"/>
</dbReference>
<evidence type="ECO:0000256" key="2">
    <source>
        <dbReference type="ARBA" id="ARBA00023015"/>
    </source>
</evidence>
<dbReference type="STRING" id="1164594.SAMN05216204_13026"/>
<evidence type="ECO:0000256" key="1">
    <source>
        <dbReference type="ARBA" id="ARBA00009437"/>
    </source>
</evidence>
<dbReference type="SUPFAM" id="SSF46785">
    <property type="entry name" value="Winged helix' DNA-binding domain"/>
    <property type="match status" value="1"/>
</dbReference>
<name>A0A1I1TSJ6_9BURK</name>
<accession>A0A1I1TSJ6</accession>
<protein>
    <submittedName>
        <fullName evidence="6">Transcriptional regulator, LysR family</fullName>
    </submittedName>
</protein>
<dbReference type="PROSITE" id="PS50931">
    <property type="entry name" value="HTH_LYSR"/>
    <property type="match status" value="1"/>
</dbReference>
<dbReference type="InterPro" id="IPR058163">
    <property type="entry name" value="LysR-type_TF_proteobact-type"/>
</dbReference>
<evidence type="ECO:0000313" key="6">
    <source>
        <dbReference type="EMBL" id="SFD61666.1"/>
    </source>
</evidence>
<proteinExistence type="inferred from homology"/>
<keyword evidence="7" id="KW-1185">Reference proteome</keyword>
<dbReference type="Gene3D" id="1.10.10.10">
    <property type="entry name" value="Winged helix-like DNA-binding domain superfamily/Winged helix DNA-binding domain"/>
    <property type="match status" value="1"/>
</dbReference>
<dbReference type="InterPro" id="IPR036388">
    <property type="entry name" value="WH-like_DNA-bd_sf"/>
</dbReference>
<sequence length="309" mass="33326">MDLDAIAVYVKVVEARSFSGAARLLNMPKTTVSAKVAALEKRLGVTLLHRTTRSLHVTDAGERYYRHCAKAVQEIELGEAALVSARDQPGGLLRVTAPVDIGHTLLPRITRAYLEAYPGTSVEMVVTNRMVDLVAEGIDLAVRVGVLKDSSMVARRFFDLSLQLWAAPSYLETAGTPRHPKDLARHRYVGYTSMQPVVLARGKVELEAPVRARAMADDFEAIKAMLVLGEGIGLLPDFLAAEAAASGALAPVLAAWKRKASGGFSFLYPGRKYASPNTQAYIATALALVKEGMAPDVTIREFASRPPVA</sequence>
<dbReference type="Proteomes" id="UP000198639">
    <property type="component" value="Unassembled WGS sequence"/>
</dbReference>
<dbReference type="InterPro" id="IPR005119">
    <property type="entry name" value="LysR_subst-bd"/>
</dbReference>
<evidence type="ECO:0000313" key="7">
    <source>
        <dbReference type="Proteomes" id="UP000198639"/>
    </source>
</evidence>
<keyword evidence="4" id="KW-0804">Transcription</keyword>
<dbReference type="PANTHER" id="PTHR30537">
    <property type="entry name" value="HTH-TYPE TRANSCRIPTIONAL REGULATOR"/>
    <property type="match status" value="1"/>
</dbReference>
<dbReference type="AlphaFoldDB" id="A0A1I1TSJ6"/>
<evidence type="ECO:0000259" key="5">
    <source>
        <dbReference type="PROSITE" id="PS50931"/>
    </source>
</evidence>
<organism evidence="6 7">
    <name type="scientific">Massilia yuzhufengensis</name>
    <dbReference type="NCBI Taxonomy" id="1164594"/>
    <lineage>
        <taxon>Bacteria</taxon>
        <taxon>Pseudomonadati</taxon>
        <taxon>Pseudomonadota</taxon>
        <taxon>Betaproteobacteria</taxon>
        <taxon>Burkholderiales</taxon>
        <taxon>Oxalobacteraceae</taxon>
        <taxon>Telluria group</taxon>
        <taxon>Massilia</taxon>
    </lineage>
</organism>
<evidence type="ECO:0000256" key="3">
    <source>
        <dbReference type="ARBA" id="ARBA00023125"/>
    </source>
</evidence>
<dbReference type="EMBL" id="FOLD01000030">
    <property type="protein sequence ID" value="SFD61666.1"/>
    <property type="molecule type" value="Genomic_DNA"/>
</dbReference>
<dbReference type="Pfam" id="PF00126">
    <property type="entry name" value="HTH_1"/>
    <property type="match status" value="1"/>
</dbReference>
<dbReference type="GO" id="GO:0006351">
    <property type="term" value="P:DNA-templated transcription"/>
    <property type="evidence" value="ECO:0007669"/>
    <property type="project" value="TreeGrafter"/>
</dbReference>
<dbReference type="InterPro" id="IPR000847">
    <property type="entry name" value="LysR_HTH_N"/>
</dbReference>
<dbReference type="SUPFAM" id="SSF53850">
    <property type="entry name" value="Periplasmic binding protein-like II"/>
    <property type="match status" value="1"/>
</dbReference>
<dbReference type="GO" id="GO:0043565">
    <property type="term" value="F:sequence-specific DNA binding"/>
    <property type="evidence" value="ECO:0007669"/>
    <property type="project" value="TreeGrafter"/>
</dbReference>
<dbReference type="GO" id="GO:0003700">
    <property type="term" value="F:DNA-binding transcription factor activity"/>
    <property type="evidence" value="ECO:0007669"/>
    <property type="project" value="InterPro"/>
</dbReference>
<evidence type="ECO:0000256" key="4">
    <source>
        <dbReference type="ARBA" id="ARBA00023163"/>
    </source>
</evidence>